<dbReference type="OrthoDB" id="6548619at2"/>
<dbReference type="EMBL" id="BBMZ01000007">
    <property type="protein sequence ID" value="GAL57270.1"/>
    <property type="molecule type" value="Genomic_DNA"/>
</dbReference>
<evidence type="ECO:0008006" key="3">
    <source>
        <dbReference type="Google" id="ProtNLM"/>
    </source>
</evidence>
<evidence type="ECO:0000313" key="1">
    <source>
        <dbReference type="EMBL" id="GAL57270.1"/>
    </source>
</evidence>
<dbReference type="Proteomes" id="UP000029462">
    <property type="component" value="Unassembled WGS sequence"/>
</dbReference>
<keyword evidence="2" id="KW-1185">Reference proteome</keyword>
<dbReference type="STRING" id="1115515.EV102420_07_00890"/>
<accession>A0A090UXC4</accession>
<sequence>MITQEKAIQIAKDYAEQNGRVWDERYSKTSARTIDGEPVWMISTSDSEYSDELPWMMKHMPNPAYYYISMVEARCIAVGSREGEYLHLRND</sequence>
<evidence type="ECO:0000313" key="2">
    <source>
        <dbReference type="Proteomes" id="UP000029462"/>
    </source>
</evidence>
<gene>
    <name evidence="1" type="ORF">EV102420_07_00890</name>
</gene>
<dbReference type="AlphaFoldDB" id="A0A090UXC4"/>
<organism evidence="1 2">
    <name type="scientific">Pseudescherichia vulneris NBRC 102420</name>
    <dbReference type="NCBI Taxonomy" id="1115515"/>
    <lineage>
        <taxon>Bacteria</taxon>
        <taxon>Pseudomonadati</taxon>
        <taxon>Pseudomonadota</taxon>
        <taxon>Gammaproteobacteria</taxon>
        <taxon>Enterobacterales</taxon>
        <taxon>Enterobacteriaceae</taxon>
        <taxon>Pseudescherichia</taxon>
    </lineage>
</organism>
<proteinExistence type="predicted"/>
<dbReference type="RefSeq" id="WP_115084691.1">
    <property type="nucleotide sequence ID" value="NZ_BBMZ01000007.1"/>
</dbReference>
<comment type="caution">
    <text evidence="1">The sequence shown here is derived from an EMBL/GenBank/DDBJ whole genome shotgun (WGS) entry which is preliminary data.</text>
</comment>
<name>A0A090UXC4_PSEVU</name>
<reference evidence="1 2" key="1">
    <citation type="submission" date="2014-09" db="EMBL/GenBank/DDBJ databases">
        <title>Whole genome shotgun sequence of Escherichia vulneris NBRC 102420.</title>
        <authorList>
            <person name="Yoshida Y."/>
            <person name="Hosoyama A."/>
            <person name="Tsuchikane K."/>
            <person name="Ohji S."/>
            <person name="Ichikawa N."/>
            <person name="Kimura A."/>
            <person name="Yamazoe A."/>
            <person name="Ezaki T."/>
            <person name="Fujita N."/>
        </authorList>
    </citation>
    <scope>NUCLEOTIDE SEQUENCE [LARGE SCALE GENOMIC DNA]</scope>
    <source>
        <strain evidence="1 2">NBRC 102420</strain>
    </source>
</reference>
<protein>
    <recommendedName>
        <fullName evidence="3">Phage protein</fullName>
    </recommendedName>
</protein>